<evidence type="ECO:0000259" key="4">
    <source>
        <dbReference type="PROSITE" id="PS01124"/>
    </source>
</evidence>
<name>A9KQI9_LACP7</name>
<evidence type="ECO:0000256" key="1">
    <source>
        <dbReference type="ARBA" id="ARBA00023015"/>
    </source>
</evidence>
<dbReference type="RefSeq" id="WP_012199556.1">
    <property type="nucleotide sequence ID" value="NC_010001.1"/>
</dbReference>
<keyword evidence="2" id="KW-0238">DNA-binding</keyword>
<dbReference type="PANTHER" id="PTHR43280:SF2">
    <property type="entry name" value="HTH-TYPE TRANSCRIPTIONAL REGULATOR EXSA"/>
    <property type="match status" value="1"/>
</dbReference>
<dbReference type="InterPro" id="IPR037923">
    <property type="entry name" value="HTH-like"/>
</dbReference>
<dbReference type="InterPro" id="IPR018060">
    <property type="entry name" value="HTH_AraC"/>
</dbReference>
<dbReference type="EMBL" id="CP000885">
    <property type="protein sequence ID" value="ABX41902.1"/>
    <property type="molecule type" value="Genomic_DNA"/>
</dbReference>
<dbReference type="HOGENOM" id="CLU_000445_88_3_9"/>
<dbReference type="OrthoDB" id="9799319at2"/>
<dbReference type="InterPro" id="IPR009057">
    <property type="entry name" value="Homeodomain-like_sf"/>
</dbReference>
<dbReference type="PROSITE" id="PS01124">
    <property type="entry name" value="HTH_ARAC_FAMILY_2"/>
    <property type="match status" value="1"/>
</dbReference>
<dbReference type="eggNOG" id="COG0662">
    <property type="taxonomic scope" value="Bacteria"/>
</dbReference>
<evidence type="ECO:0000256" key="2">
    <source>
        <dbReference type="ARBA" id="ARBA00023125"/>
    </source>
</evidence>
<dbReference type="Gene3D" id="1.10.10.60">
    <property type="entry name" value="Homeodomain-like"/>
    <property type="match status" value="2"/>
</dbReference>
<reference evidence="6" key="1">
    <citation type="submission" date="2007-11" db="EMBL/GenBank/DDBJ databases">
        <title>Complete genome sequence of Clostridium phytofermentans ISDg.</title>
        <authorList>
            <person name="Leschine S.B."/>
            <person name="Warnick T.A."/>
            <person name="Blanchard J.L."/>
            <person name="Schnell D.J."/>
            <person name="Petit E.L."/>
            <person name="LaTouf W.G."/>
            <person name="Copeland A."/>
            <person name="Lucas S."/>
            <person name="Lapidus A."/>
            <person name="Barry K."/>
            <person name="Glavina del Rio T."/>
            <person name="Dalin E."/>
            <person name="Tice H."/>
            <person name="Pitluck S."/>
            <person name="Kiss H."/>
            <person name="Brettin T."/>
            <person name="Bruce D."/>
            <person name="Detter J.C."/>
            <person name="Han C."/>
            <person name="Kuske C."/>
            <person name="Schmutz J."/>
            <person name="Larimer F."/>
            <person name="Land M."/>
            <person name="Hauser L."/>
            <person name="Kyrpides N."/>
            <person name="Kim E.A."/>
            <person name="Richardson P."/>
        </authorList>
    </citation>
    <scope>NUCLEOTIDE SEQUENCE [LARGE SCALE GENOMIC DNA]</scope>
    <source>
        <strain evidence="6">ATCC 700394 / DSM 18823 / ISDg</strain>
    </source>
</reference>
<evidence type="ECO:0000313" key="5">
    <source>
        <dbReference type="EMBL" id="ABX41902.1"/>
    </source>
</evidence>
<dbReference type="eggNOG" id="COG2207">
    <property type="taxonomic scope" value="Bacteria"/>
</dbReference>
<dbReference type="GO" id="GO:0003700">
    <property type="term" value="F:DNA-binding transcription factor activity"/>
    <property type="evidence" value="ECO:0007669"/>
    <property type="project" value="InterPro"/>
</dbReference>
<keyword evidence="3" id="KW-0804">Transcription</keyword>
<feature type="domain" description="HTH araC/xylS-type" evidence="4">
    <location>
        <begin position="183"/>
        <end position="281"/>
    </location>
</feature>
<dbReference type="Pfam" id="PF12833">
    <property type="entry name" value="HTH_18"/>
    <property type="match status" value="1"/>
</dbReference>
<dbReference type="SUPFAM" id="SSF46689">
    <property type="entry name" value="Homeodomain-like"/>
    <property type="match status" value="2"/>
</dbReference>
<gene>
    <name evidence="5" type="ordered locus">Cphy_1528</name>
</gene>
<dbReference type="KEGG" id="cpy:Cphy_1528"/>
<keyword evidence="1" id="KW-0805">Transcription regulation</keyword>
<dbReference type="SUPFAM" id="SSF51215">
    <property type="entry name" value="Regulatory protein AraC"/>
    <property type="match status" value="1"/>
</dbReference>
<dbReference type="STRING" id="357809.Cphy_1528"/>
<dbReference type="PANTHER" id="PTHR43280">
    <property type="entry name" value="ARAC-FAMILY TRANSCRIPTIONAL REGULATOR"/>
    <property type="match status" value="1"/>
</dbReference>
<dbReference type="AlphaFoldDB" id="A9KQI9"/>
<dbReference type="Proteomes" id="UP000000370">
    <property type="component" value="Chromosome"/>
</dbReference>
<protein>
    <submittedName>
        <fullName evidence="5">Transcriptional regulator, AraC family</fullName>
    </submittedName>
</protein>
<proteinExistence type="predicted"/>
<evidence type="ECO:0000256" key="3">
    <source>
        <dbReference type="ARBA" id="ARBA00023163"/>
    </source>
</evidence>
<dbReference type="InterPro" id="IPR020449">
    <property type="entry name" value="Tscrpt_reg_AraC-type_HTH"/>
</dbReference>
<organism evidence="5 6">
    <name type="scientific">Lachnoclostridium phytofermentans (strain ATCC 700394 / DSM 18823 / ISDg)</name>
    <name type="common">Clostridium phytofermentans</name>
    <dbReference type="NCBI Taxonomy" id="357809"/>
    <lineage>
        <taxon>Bacteria</taxon>
        <taxon>Bacillati</taxon>
        <taxon>Bacillota</taxon>
        <taxon>Clostridia</taxon>
        <taxon>Lachnospirales</taxon>
        <taxon>Lachnospiraceae</taxon>
    </lineage>
</organism>
<sequence length="284" mass="32946">MIETLHGMKEIVNFKINTKLRLYVNDECENYPSHWHIPLEIIMPTKSDYHVACSKTVFCLREGDILIINPGVVHSMEAPPMGERLIFQADVTLLYGMRELETTLSFIAPALLITAEESPSAHVKIRQLLLSIKEEYFAEATLSEASIYSKLIEIFVLIGRNYSPNAHFRNKNSKQREYTERFLFICNYINEHCGENLTLDEISDLSGFSKYHFSRLFKQFTNVSFYRYLNNKRIAYAESLLMNDELTITEVALQCGFSSLSSFIRMFKIVKNCTPTEFKMMYTT</sequence>
<dbReference type="SMART" id="SM00342">
    <property type="entry name" value="HTH_ARAC"/>
    <property type="match status" value="1"/>
</dbReference>
<dbReference type="GO" id="GO:0043565">
    <property type="term" value="F:sequence-specific DNA binding"/>
    <property type="evidence" value="ECO:0007669"/>
    <property type="project" value="InterPro"/>
</dbReference>
<dbReference type="PRINTS" id="PR00032">
    <property type="entry name" value="HTHARAC"/>
</dbReference>
<keyword evidence="6" id="KW-1185">Reference proteome</keyword>
<evidence type="ECO:0000313" key="6">
    <source>
        <dbReference type="Proteomes" id="UP000000370"/>
    </source>
</evidence>
<accession>A9KQI9</accession>